<proteinExistence type="predicted"/>
<feature type="domain" description="CHAT" evidence="1">
    <location>
        <begin position="610"/>
        <end position="730"/>
    </location>
</feature>
<dbReference type="InterPro" id="IPR011990">
    <property type="entry name" value="TPR-like_helical_dom_sf"/>
</dbReference>
<reference evidence="2" key="1">
    <citation type="submission" date="2020-03" db="EMBL/GenBank/DDBJ databases">
        <title>Draft Genome Sequence of Cylindrodendrum hubeiense.</title>
        <authorList>
            <person name="Buettner E."/>
            <person name="Kellner H."/>
        </authorList>
    </citation>
    <scope>NUCLEOTIDE SEQUENCE</scope>
    <source>
        <strain evidence="2">IHI 201604</strain>
    </source>
</reference>
<evidence type="ECO:0000259" key="1">
    <source>
        <dbReference type="Pfam" id="PF12770"/>
    </source>
</evidence>
<evidence type="ECO:0000313" key="2">
    <source>
        <dbReference type="EMBL" id="KAF7555681.1"/>
    </source>
</evidence>
<dbReference type="AlphaFoldDB" id="A0A9P5HLR5"/>
<comment type="caution">
    <text evidence="2">The sequence shown here is derived from an EMBL/GenBank/DDBJ whole genome shotgun (WGS) entry which is preliminary data.</text>
</comment>
<dbReference type="Proteomes" id="UP000722485">
    <property type="component" value="Unassembled WGS sequence"/>
</dbReference>
<protein>
    <recommendedName>
        <fullName evidence="1">CHAT domain-containing protein</fullName>
    </recommendedName>
</protein>
<keyword evidence="3" id="KW-1185">Reference proteome</keyword>
<gene>
    <name evidence="2" type="ORF">G7Z17_g2023</name>
</gene>
<dbReference type="OrthoDB" id="9991317at2759"/>
<accession>A0A9P5HLR5</accession>
<dbReference type="InterPro" id="IPR024983">
    <property type="entry name" value="CHAT_dom"/>
</dbReference>
<organism evidence="2 3">
    <name type="scientific">Cylindrodendrum hubeiense</name>
    <dbReference type="NCBI Taxonomy" id="595255"/>
    <lineage>
        <taxon>Eukaryota</taxon>
        <taxon>Fungi</taxon>
        <taxon>Dikarya</taxon>
        <taxon>Ascomycota</taxon>
        <taxon>Pezizomycotina</taxon>
        <taxon>Sordariomycetes</taxon>
        <taxon>Hypocreomycetidae</taxon>
        <taxon>Hypocreales</taxon>
        <taxon>Nectriaceae</taxon>
        <taxon>Cylindrodendrum</taxon>
    </lineage>
</organism>
<name>A0A9P5HLR5_9HYPO</name>
<dbReference type="EMBL" id="JAANBB010000018">
    <property type="protein sequence ID" value="KAF7555681.1"/>
    <property type="molecule type" value="Genomic_DNA"/>
</dbReference>
<dbReference type="SUPFAM" id="SSF48452">
    <property type="entry name" value="TPR-like"/>
    <property type="match status" value="1"/>
</dbReference>
<sequence>MMDQNNGNSTSTILPGIAAGDLKELIRIAEESPNTTTEAQIHRSSLFHALGVRFSKRFFELGDMADLDEAIRTLREAVNTTPQGHPDRVYHDEANQLTQEIIDALPSDDPDRAKWLSYLATSLWMSYSMTGTAIDLDAAVQAARQAVEEAPRDHPQRLMWSNTLGVQLFERYCMTGAIIHLNTAIDVTRKLLQETTDDDKEQNVWLSNLACYLETRYQRTGADADLDEAIQLARKTVTATPTDPMRRGPYIHTLTEGLQMRYNKKLELHDLEEAIQLMSDAIQTTPKAHEKMPALLNLLGDLFQSRYFAIGETDDLDMAIETFKRSVDTSEEGQPDRAGWLYSLGLGLGHRYARTKSKSDREEALSYHLTALRQTNAPIPIRIDAGISVFKFYATVHKWQDAFESAKVAVSLIPKLTPRSLQNSDKQHVLSQVMGLASCAASAALHAGQGPLAALDLLEQGRGLLATSLEDMRTDVLDLRERCPKLAERFISVRDELEIPFTRPALFTDEITESCGEAQASRRYEAGNNLDNLIVEIRQQPGFDDFLRTPSAKEIRFAAECGPIVVINTCDYGCDAILIEPHQIRHLALTGIDSNQVKDKFQAGSVGGPKALEWLWDFITRPILHALGFTRSPPDNAWPHIWWIPTGLLTRFPLHAAGYHNKNSTDTVLDRVISSYSSSIKAIIHGRRRCNSGVVQADALLVAIPDTPGQFTKLPFASKEVEMLRGLFKSMVMDTQTRIHPPVIYFLKMGKVILLLSRIS</sequence>
<evidence type="ECO:0000313" key="3">
    <source>
        <dbReference type="Proteomes" id="UP000722485"/>
    </source>
</evidence>
<dbReference type="Pfam" id="PF12770">
    <property type="entry name" value="CHAT"/>
    <property type="match status" value="1"/>
</dbReference>
<dbReference type="Gene3D" id="1.25.40.10">
    <property type="entry name" value="Tetratricopeptide repeat domain"/>
    <property type="match status" value="2"/>
</dbReference>